<evidence type="ECO:0000256" key="1">
    <source>
        <dbReference type="ARBA" id="ARBA00022491"/>
    </source>
</evidence>
<dbReference type="SUPFAM" id="SSF48008">
    <property type="entry name" value="GntR ligand-binding domain-like"/>
    <property type="match status" value="1"/>
</dbReference>
<evidence type="ECO:0000256" key="4">
    <source>
        <dbReference type="ARBA" id="ARBA00023163"/>
    </source>
</evidence>
<dbReference type="InterPro" id="IPR036390">
    <property type="entry name" value="WH_DNA-bd_sf"/>
</dbReference>
<evidence type="ECO:0000256" key="7">
    <source>
        <dbReference type="SAM" id="MobiDB-lite"/>
    </source>
</evidence>
<dbReference type="PANTHER" id="PTHR43537">
    <property type="entry name" value="TRANSCRIPTIONAL REGULATOR, GNTR FAMILY"/>
    <property type="match status" value="1"/>
</dbReference>
<evidence type="ECO:0000256" key="5">
    <source>
        <dbReference type="ARBA" id="ARBA00037357"/>
    </source>
</evidence>
<dbReference type="Gene3D" id="1.20.120.530">
    <property type="entry name" value="GntR ligand-binding domain-like"/>
    <property type="match status" value="1"/>
</dbReference>
<dbReference type="STRING" id="1122133.SAMN02745157_0926"/>
<dbReference type="InterPro" id="IPR011711">
    <property type="entry name" value="GntR_C"/>
</dbReference>
<feature type="region of interest" description="Disordered" evidence="7">
    <location>
        <begin position="267"/>
        <end position="293"/>
    </location>
</feature>
<dbReference type="Pfam" id="PF00392">
    <property type="entry name" value="GntR"/>
    <property type="match status" value="1"/>
</dbReference>
<name>A0A1M4WAH8_9HYPH</name>
<evidence type="ECO:0000259" key="8">
    <source>
        <dbReference type="PROSITE" id="PS50949"/>
    </source>
</evidence>
<gene>
    <name evidence="9" type="ORF">SAMN02745157_0926</name>
</gene>
<dbReference type="GO" id="GO:0003677">
    <property type="term" value="F:DNA binding"/>
    <property type="evidence" value="ECO:0007669"/>
    <property type="project" value="UniProtKB-KW"/>
</dbReference>
<feature type="domain" description="HTH gntR-type" evidence="8">
    <location>
        <begin position="21"/>
        <end position="89"/>
    </location>
</feature>
<dbReference type="InterPro" id="IPR000524">
    <property type="entry name" value="Tscrpt_reg_HTH_GntR"/>
</dbReference>
<sequence>MTTLSDAHNLIFMPFQPIKSRPTADEVSRQIELLILEGVLHPGDRLPGERDLAARLDVSRPVLREALKGLEARGLIESRHGGGTYVASIEGTLFASPVIDLIAGSRKAGADYLEFRREVEATAAAMAAARATESDRTILARIFSAMEAAHGEADFRREAALDVEFHQAIGEASHNIVMIHVLRACYRLLSDGVFYSRGRLYGHAGSRDALLAQHRSLLDAILSGDSKAARDAAEAHIAYVEAALRADAEAGARAEIGSLRLLQFEERAGATRPARPKDQTPGDEAGPSDHTTD</sequence>
<dbReference type="PRINTS" id="PR00035">
    <property type="entry name" value="HTHGNTR"/>
</dbReference>
<accession>A0A1M4WAH8</accession>
<dbReference type="SMART" id="SM00345">
    <property type="entry name" value="HTH_GNTR"/>
    <property type="match status" value="1"/>
</dbReference>
<feature type="compositionally biased region" description="Basic and acidic residues" evidence="7">
    <location>
        <begin position="267"/>
        <end position="280"/>
    </location>
</feature>
<dbReference type="Pfam" id="PF07729">
    <property type="entry name" value="FCD"/>
    <property type="match status" value="1"/>
</dbReference>
<dbReference type="Gene3D" id="1.10.10.10">
    <property type="entry name" value="Winged helix-like DNA-binding domain superfamily/Winged helix DNA-binding domain"/>
    <property type="match status" value="1"/>
</dbReference>
<keyword evidence="4" id="KW-0804">Transcription</keyword>
<keyword evidence="9" id="KW-0670">Pyruvate</keyword>
<dbReference type="InterPro" id="IPR008920">
    <property type="entry name" value="TF_FadR/GntR_C"/>
</dbReference>
<keyword evidence="3" id="KW-0238">DNA-binding</keyword>
<evidence type="ECO:0000256" key="6">
    <source>
        <dbReference type="ARBA" id="ARBA00039592"/>
    </source>
</evidence>
<comment type="function">
    <text evidence="5">Transcriptional repressor for the pyruvate dehydrogenase complex genes aceEF and lpd.</text>
</comment>
<dbReference type="PANTHER" id="PTHR43537:SF34">
    <property type="entry name" value="PYRUVATE DEHYDROGENASE COMPLEX REPRESSOR"/>
    <property type="match status" value="1"/>
</dbReference>
<dbReference type="EMBL" id="FQUP01000001">
    <property type="protein sequence ID" value="SHE78271.1"/>
    <property type="molecule type" value="Genomic_DNA"/>
</dbReference>
<keyword evidence="10" id="KW-1185">Reference proteome</keyword>
<protein>
    <recommendedName>
        <fullName evidence="6">Pyruvate dehydrogenase complex repressor</fullName>
    </recommendedName>
</protein>
<dbReference type="GO" id="GO:0003700">
    <property type="term" value="F:DNA-binding transcription factor activity"/>
    <property type="evidence" value="ECO:0007669"/>
    <property type="project" value="InterPro"/>
</dbReference>
<dbReference type="SUPFAM" id="SSF46785">
    <property type="entry name" value="Winged helix' DNA-binding domain"/>
    <property type="match status" value="1"/>
</dbReference>
<dbReference type="CDD" id="cd07377">
    <property type="entry name" value="WHTH_GntR"/>
    <property type="match status" value="1"/>
</dbReference>
<organism evidence="9 10">
    <name type="scientific">Kaistia soli DSM 19436</name>
    <dbReference type="NCBI Taxonomy" id="1122133"/>
    <lineage>
        <taxon>Bacteria</taxon>
        <taxon>Pseudomonadati</taxon>
        <taxon>Pseudomonadota</taxon>
        <taxon>Alphaproteobacteria</taxon>
        <taxon>Hyphomicrobiales</taxon>
        <taxon>Kaistiaceae</taxon>
        <taxon>Kaistia</taxon>
    </lineage>
</organism>
<proteinExistence type="predicted"/>
<dbReference type="SMART" id="SM00895">
    <property type="entry name" value="FCD"/>
    <property type="match status" value="1"/>
</dbReference>
<keyword evidence="2" id="KW-0805">Transcription regulation</keyword>
<dbReference type="AlphaFoldDB" id="A0A1M4WAH8"/>
<keyword evidence="1" id="KW-0678">Repressor</keyword>
<evidence type="ECO:0000313" key="10">
    <source>
        <dbReference type="Proteomes" id="UP000184485"/>
    </source>
</evidence>
<evidence type="ECO:0000313" key="9">
    <source>
        <dbReference type="EMBL" id="SHE78271.1"/>
    </source>
</evidence>
<evidence type="ECO:0000256" key="2">
    <source>
        <dbReference type="ARBA" id="ARBA00023015"/>
    </source>
</evidence>
<dbReference type="Proteomes" id="UP000184485">
    <property type="component" value="Unassembled WGS sequence"/>
</dbReference>
<reference evidence="9 10" key="1">
    <citation type="submission" date="2016-11" db="EMBL/GenBank/DDBJ databases">
        <authorList>
            <person name="Jaros S."/>
            <person name="Januszkiewicz K."/>
            <person name="Wedrychowicz H."/>
        </authorList>
    </citation>
    <scope>NUCLEOTIDE SEQUENCE [LARGE SCALE GENOMIC DNA]</scope>
    <source>
        <strain evidence="9 10">DSM 19436</strain>
    </source>
</reference>
<evidence type="ECO:0000256" key="3">
    <source>
        <dbReference type="ARBA" id="ARBA00023125"/>
    </source>
</evidence>
<dbReference type="InterPro" id="IPR036388">
    <property type="entry name" value="WH-like_DNA-bd_sf"/>
</dbReference>
<dbReference type="PROSITE" id="PS50949">
    <property type="entry name" value="HTH_GNTR"/>
    <property type="match status" value="1"/>
</dbReference>